<dbReference type="OrthoDB" id="2692929at2759"/>
<sequence>MQMMAMQSLRPAPPVGSPYPYPFSHVRRNNVYSTYSIHTAPSSNYDPNHPSVIEEQLTLQMQMYALNNHAALSDSTFSPSSTPFPGAGYNP</sequence>
<accession>A0A9P7AFW2</accession>
<dbReference type="EMBL" id="JABBWE010000067">
    <property type="protein sequence ID" value="KAG1788526.1"/>
    <property type="molecule type" value="Genomic_DNA"/>
</dbReference>
<dbReference type="Proteomes" id="UP000719766">
    <property type="component" value="Unassembled WGS sequence"/>
</dbReference>
<comment type="caution">
    <text evidence="1">The sequence shown here is derived from an EMBL/GenBank/DDBJ whole genome shotgun (WGS) entry which is preliminary data.</text>
</comment>
<dbReference type="GeneID" id="64601089"/>
<gene>
    <name evidence="1" type="ORF">HD556DRAFT_1447731</name>
</gene>
<keyword evidence="2" id="KW-1185">Reference proteome</keyword>
<evidence type="ECO:0000313" key="2">
    <source>
        <dbReference type="Proteomes" id="UP000719766"/>
    </source>
</evidence>
<proteinExistence type="predicted"/>
<dbReference type="RefSeq" id="XP_041155724.1">
    <property type="nucleotide sequence ID" value="XM_041307325.1"/>
</dbReference>
<organism evidence="1 2">
    <name type="scientific">Suillus plorans</name>
    <dbReference type="NCBI Taxonomy" id="116603"/>
    <lineage>
        <taxon>Eukaryota</taxon>
        <taxon>Fungi</taxon>
        <taxon>Dikarya</taxon>
        <taxon>Basidiomycota</taxon>
        <taxon>Agaricomycotina</taxon>
        <taxon>Agaricomycetes</taxon>
        <taxon>Agaricomycetidae</taxon>
        <taxon>Boletales</taxon>
        <taxon>Suillineae</taxon>
        <taxon>Suillaceae</taxon>
        <taxon>Suillus</taxon>
    </lineage>
</organism>
<dbReference type="AlphaFoldDB" id="A0A9P7AFW2"/>
<protein>
    <submittedName>
        <fullName evidence="1">Uncharacterized protein</fullName>
    </submittedName>
</protein>
<reference evidence="1" key="1">
    <citation type="journal article" date="2020" name="New Phytol.">
        <title>Comparative genomics reveals dynamic genome evolution in host specialist ectomycorrhizal fungi.</title>
        <authorList>
            <person name="Lofgren L.A."/>
            <person name="Nguyen N.H."/>
            <person name="Vilgalys R."/>
            <person name="Ruytinx J."/>
            <person name="Liao H.L."/>
            <person name="Branco S."/>
            <person name="Kuo A."/>
            <person name="LaButti K."/>
            <person name="Lipzen A."/>
            <person name="Andreopoulos W."/>
            <person name="Pangilinan J."/>
            <person name="Riley R."/>
            <person name="Hundley H."/>
            <person name="Na H."/>
            <person name="Barry K."/>
            <person name="Grigoriev I.V."/>
            <person name="Stajich J.E."/>
            <person name="Kennedy P.G."/>
        </authorList>
    </citation>
    <scope>NUCLEOTIDE SEQUENCE</scope>
    <source>
        <strain evidence="1">S12</strain>
    </source>
</reference>
<evidence type="ECO:0000313" key="1">
    <source>
        <dbReference type="EMBL" id="KAG1788526.1"/>
    </source>
</evidence>
<name>A0A9P7AFW2_9AGAM</name>